<dbReference type="PANTHER" id="PTHR40763">
    <property type="entry name" value="MEMBRANE PROTEIN-RELATED"/>
    <property type="match status" value="1"/>
</dbReference>
<organism evidence="2 3">
    <name type="scientific">Jiangella ureilytica</name>
    <dbReference type="NCBI Taxonomy" id="2530374"/>
    <lineage>
        <taxon>Bacteria</taxon>
        <taxon>Bacillati</taxon>
        <taxon>Actinomycetota</taxon>
        <taxon>Actinomycetes</taxon>
        <taxon>Jiangellales</taxon>
        <taxon>Jiangellaceae</taxon>
        <taxon>Jiangella</taxon>
    </lineage>
</organism>
<comment type="caution">
    <text evidence="2">The sequence shown here is derived from an EMBL/GenBank/DDBJ whole genome shotgun (WGS) entry which is preliminary data.</text>
</comment>
<reference evidence="2 3" key="1">
    <citation type="submission" date="2019-02" db="EMBL/GenBank/DDBJ databases">
        <title>Draft genome sequences of novel Actinobacteria.</title>
        <authorList>
            <person name="Sahin N."/>
            <person name="Ay H."/>
            <person name="Saygin H."/>
        </authorList>
    </citation>
    <scope>NUCLEOTIDE SEQUENCE [LARGE SCALE GENOMIC DNA]</scope>
    <source>
        <strain evidence="2 3">KC603</strain>
    </source>
</reference>
<evidence type="ECO:0000259" key="1">
    <source>
        <dbReference type="Pfam" id="PF08044"/>
    </source>
</evidence>
<evidence type="ECO:0000313" key="3">
    <source>
        <dbReference type="Proteomes" id="UP000295621"/>
    </source>
</evidence>
<dbReference type="OrthoDB" id="4772576at2"/>
<name>A0A4R4RGX4_9ACTN</name>
<proteinExistence type="predicted"/>
<gene>
    <name evidence="2" type="ORF">E1212_21075</name>
</gene>
<dbReference type="RefSeq" id="WP_131986084.1">
    <property type="nucleotide sequence ID" value="NZ_SMKL01000055.1"/>
</dbReference>
<sequence>MSAQEPGDASLMRVSHADRDRMVEILRDAAADGRLDTEELEERVERALTARTFADLEPLTEGLPVAAPAPPVPAPVAGPPAAGDVVRWQVAGQRLRREGAWAVPPVVELGMMGGSARLDYTVARLPAGGRSILRISTSGGRLRLIVPPAVAVDLSGVAATGGRIRDHASRNAVPGTVTHVVTVTGTMFGGSLRVESA</sequence>
<accession>A0A4R4RGX4</accession>
<keyword evidence="3" id="KW-1185">Reference proteome</keyword>
<dbReference type="PANTHER" id="PTHR40763:SF5">
    <property type="entry name" value="MEMBRANE PROTEIN"/>
    <property type="match status" value="1"/>
</dbReference>
<dbReference type="AlphaFoldDB" id="A0A4R4RGX4"/>
<protein>
    <submittedName>
        <fullName evidence="2">DUF1707 domain-containing protein</fullName>
    </submittedName>
</protein>
<dbReference type="Proteomes" id="UP000295621">
    <property type="component" value="Unassembled WGS sequence"/>
</dbReference>
<dbReference type="Pfam" id="PF08044">
    <property type="entry name" value="DUF1707"/>
    <property type="match status" value="1"/>
</dbReference>
<evidence type="ECO:0000313" key="2">
    <source>
        <dbReference type="EMBL" id="TDC48506.1"/>
    </source>
</evidence>
<feature type="domain" description="DUF1707" evidence="1">
    <location>
        <begin position="12"/>
        <end position="64"/>
    </location>
</feature>
<dbReference type="InterPro" id="IPR012551">
    <property type="entry name" value="DUF1707_SHOCT-like"/>
</dbReference>
<dbReference type="EMBL" id="SMKL01000055">
    <property type="protein sequence ID" value="TDC48506.1"/>
    <property type="molecule type" value="Genomic_DNA"/>
</dbReference>